<protein>
    <recommendedName>
        <fullName evidence="5">Bacteriocin-protection, YdeI or OmpD-Associated</fullName>
    </recommendedName>
</protein>
<reference evidence="2 3" key="3">
    <citation type="journal article" name="Genome Announc.">
        <title>Improved Draft Genome Sequence of Clostridium pasteurianum Strain ATCC 6013 (DSM 525) Using a Hybrid Next-Generation Sequencing Approach.</title>
        <authorList>
            <person name="Pyne M.E."/>
            <person name="Utturkar S."/>
            <person name="Brown S.D."/>
            <person name="Moo-Young M."/>
            <person name="Chung D.A."/>
            <person name="Chou C.P."/>
        </authorList>
    </citation>
    <scope>NUCLEOTIDE SEQUENCE [LARGE SCALE GENOMIC DNA]</scope>
    <source>
        <strain evidence="2 3">ATCC 6013</strain>
    </source>
</reference>
<sequence length="230" mass="26726">MAEKTIVEKLKLDKYNSIAIINLPELKNEYFHSLQKYDSTFNKDKYDLIFAFVFNINGLKEIIDEVINENRLNSNGYLYIAYPKKGNKIYSDFIHRDEILPSLNVDDKGDGYIGDSNVKFARMVSLDETFTIVGVKEAGSSKRKTSTASSQYVDDYIKYIPEIEDYLSGDTILSEFYKNLTSGYKKDWARYVYSAKQEATRKKRLSEMEMILSKGFKTKELYRKWLSANS</sequence>
<dbReference type="KEGG" id="cpae:CPAST_c29880"/>
<proteinExistence type="predicted"/>
<evidence type="ECO:0000313" key="4">
    <source>
        <dbReference type="Proteomes" id="UP000030905"/>
    </source>
</evidence>
<evidence type="ECO:0008006" key="5">
    <source>
        <dbReference type="Google" id="ProtNLM"/>
    </source>
</evidence>
<dbReference type="EMBL" id="JPGY02000001">
    <property type="protein sequence ID" value="KRU10950.1"/>
    <property type="molecule type" value="Genomic_DNA"/>
</dbReference>
<dbReference type="RefSeq" id="WP_003445271.1">
    <property type="nucleotide sequence ID" value="NZ_ANZB01000007.1"/>
</dbReference>
<dbReference type="Pfam" id="PF13376">
    <property type="entry name" value="OmdA"/>
    <property type="match status" value="1"/>
</dbReference>
<evidence type="ECO:0000313" key="3">
    <source>
        <dbReference type="Proteomes" id="UP000028042"/>
    </source>
</evidence>
<accession>A0A0H3J6I2</accession>
<gene>
    <name evidence="1" type="ORF">CLPA_c29880</name>
    <name evidence="2" type="ORF">CP6013_00197</name>
</gene>
<evidence type="ECO:0000313" key="2">
    <source>
        <dbReference type="EMBL" id="KRU10950.1"/>
    </source>
</evidence>
<reference evidence="1 4" key="1">
    <citation type="journal article" date="2015" name="Genome Announc.">
        <title>Complete Genome Sequence of the Nitrogen-Fixing and Solvent-Producing Clostridium pasteurianum DSM 525.</title>
        <authorList>
            <person name="Poehlein A."/>
            <person name="Grosse-Honebrink A."/>
            <person name="Zhang Y."/>
            <person name="Minton N.P."/>
            <person name="Daniel R."/>
        </authorList>
    </citation>
    <scope>NUCLEOTIDE SEQUENCE [LARGE SCALE GENOMIC DNA]</scope>
    <source>
        <strain evidence="1">DSM 525</strain>
        <strain evidence="4">DSM 525 / ATCC 6013</strain>
    </source>
</reference>
<dbReference type="eggNOG" id="COG4430">
    <property type="taxonomic scope" value="Bacteria"/>
</dbReference>
<dbReference type="GeneID" id="93075109"/>
<dbReference type="KEGG" id="cpat:CLPA_c29880"/>
<dbReference type="Proteomes" id="UP000028042">
    <property type="component" value="Unassembled WGS sequence"/>
</dbReference>
<dbReference type="Proteomes" id="UP000030905">
    <property type="component" value="Chromosome"/>
</dbReference>
<dbReference type="EMBL" id="CP009268">
    <property type="protein sequence ID" value="AJA53042.1"/>
    <property type="molecule type" value="Genomic_DNA"/>
</dbReference>
<dbReference type="AlphaFoldDB" id="A0A0H3J6I2"/>
<organism evidence="1 4">
    <name type="scientific">Clostridium pasteurianum DSM 525 = ATCC 6013</name>
    <dbReference type="NCBI Taxonomy" id="1262449"/>
    <lineage>
        <taxon>Bacteria</taxon>
        <taxon>Bacillati</taxon>
        <taxon>Bacillota</taxon>
        <taxon>Clostridia</taxon>
        <taxon>Eubacteriales</taxon>
        <taxon>Clostridiaceae</taxon>
        <taxon>Clostridium</taxon>
    </lineage>
</organism>
<name>A0A0H3J6I2_CLOPA</name>
<reference evidence="2" key="2">
    <citation type="submission" date="2015-10" db="EMBL/GenBank/DDBJ databases">
        <title>Improved Draft Genome Sequence of Clostridium pasteurianum Strain ATCC 6013 (DSM 525) Using a Hybrid Next-Generation Sequencing Approach.</title>
        <authorList>
            <person name="Pyne M.E."/>
            <person name="Utturkar S.M."/>
            <person name="Brown S.D."/>
            <person name="Moo-Young M."/>
            <person name="Chung D.A."/>
            <person name="Chou P.C."/>
        </authorList>
    </citation>
    <scope>NUCLEOTIDE SEQUENCE</scope>
    <source>
        <strain evidence="2">ATCC 6013</strain>
    </source>
</reference>
<keyword evidence="4" id="KW-1185">Reference proteome</keyword>
<evidence type="ECO:0000313" key="1">
    <source>
        <dbReference type="EMBL" id="AJA53042.1"/>
    </source>
</evidence>
<dbReference type="PATRIC" id="fig|1262449.3.peg.2250"/>